<feature type="transmembrane region" description="Helical" evidence="1">
    <location>
        <begin position="261"/>
        <end position="277"/>
    </location>
</feature>
<dbReference type="AlphaFoldDB" id="A0AA49GU56"/>
<gene>
    <name evidence="5" type="ORF">K4G66_05035</name>
</gene>
<sequence length="405" mass="46801">MHRIRISLTFSFLVCLLPLAAQSLSPQASISLLTYSPGDQLYTTFGHSALRVKDPAQSLDIVFNYGTFDFDEAGFYLKFMRGKLNYKLSAYDYRYVELEQDRRQMDVREQVFNLNPTQTQALFDFLNINLLPENRFYLYDFFFDNCATRIPDALEDVLGHAFQLDTTFIPDNERMTFRELISVYLAPQPWGDFGIDLALGAPIDIKATPRQYMFLPDYLAEGLAGSKIIQQGQAEPFVRSDEIILSGTKEVVPPPEYTQPRWIFTVLFGAFLLWAILTRRLKPSYWPDMSLLTLYSLLGILLLLLWFATDHQATHDNWNLLWAHPLHLITVVLLARKEKGAGTKLYFLINGFLYLGVVAFWDMVPQEYHPAAIPLVLLLAFRYFYQYHQINLRQQVPRVSARATS</sequence>
<feature type="domain" description="Lnb N-terminal periplasmic" evidence="3">
    <location>
        <begin position="27"/>
        <end position="165"/>
    </location>
</feature>
<keyword evidence="1" id="KW-0812">Transmembrane</keyword>
<evidence type="ECO:0000259" key="3">
    <source>
        <dbReference type="Pfam" id="PF13387"/>
    </source>
</evidence>
<proteinExistence type="predicted"/>
<evidence type="ECO:0000259" key="4">
    <source>
        <dbReference type="Pfam" id="PF25221"/>
    </source>
</evidence>
<feature type="transmembrane region" description="Helical" evidence="1">
    <location>
        <begin position="368"/>
        <end position="385"/>
    </location>
</feature>
<dbReference type="InterPro" id="IPR057436">
    <property type="entry name" value="5TMH_Lnb"/>
</dbReference>
<feature type="transmembrane region" description="Helical" evidence="1">
    <location>
        <begin position="345"/>
        <end position="362"/>
    </location>
</feature>
<reference evidence="5" key="1">
    <citation type="journal article" date="2023" name="Comput. Struct. Biotechnol. J.">
        <title>Discovery of a novel marine Bacteroidetes with a rich repertoire of carbohydrate-active enzymes.</title>
        <authorList>
            <person name="Chen B."/>
            <person name="Liu G."/>
            <person name="Chen Q."/>
            <person name="Wang H."/>
            <person name="Liu L."/>
            <person name="Tang K."/>
        </authorList>
    </citation>
    <scope>NUCLEOTIDE SEQUENCE</scope>
    <source>
        <strain evidence="5">TK19036</strain>
    </source>
</reference>
<feature type="transmembrane region" description="Helical" evidence="1">
    <location>
        <begin position="320"/>
        <end position="336"/>
    </location>
</feature>
<feature type="domain" description="Lnb-like transmembrane" evidence="4">
    <location>
        <begin position="258"/>
        <end position="389"/>
    </location>
</feature>
<name>A0AA49GU56_9BACT</name>
<dbReference type="Pfam" id="PF13387">
    <property type="entry name" value="Lnb_N"/>
    <property type="match status" value="1"/>
</dbReference>
<reference evidence="5" key="2">
    <citation type="journal article" date="2024" name="Antonie Van Leeuwenhoek">
        <title>Roseihalotalea indica gen. nov., sp. nov., a halophilic Bacteroidetes from mesopelagic Southwest Indian Ocean with higher carbohydrate metabolic potential.</title>
        <authorList>
            <person name="Chen B."/>
            <person name="Zhang M."/>
            <person name="Lin D."/>
            <person name="Ye J."/>
            <person name="Tang K."/>
        </authorList>
    </citation>
    <scope>NUCLEOTIDE SEQUENCE</scope>
    <source>
        <strain evidence="5">TK19036</strain>
    </source>
</reference>
<feature type="signal peptide" evidence="2">
    <location>
        <begin position="1"/>
        <end position="23"/>
    </location>
</feature>
<dbReference type="InterPro" id="IPR025178">
    <property type="entry name" value="Lnb_N"/>
</dbReference>
<organism evidence="5">
    <name type="scientific">Roseihalotalea indica</name>
    <dbReference type="NCBI Taxonomy" id="2867963"/>
    <lineage>
        <taxon>Bacteria</taxon>
        <taxon>Pseudomonadati</taxon>
        <taxon>Bacteroidota</taxon>
        <taxon>Cytophagia</taxon>
        <taxon>Cytophagales</taxon>
        <taxon>Catalimonadaceae</taxon>
        <taxon>Roseihalotalea</taxon>
    </lineage>
</organism>
<evidence type="ECO:0000313" key="5">
    <source>
        <dbReference type="EMBL" id="WKN38069.1"/>
    </source>
</evidence>
<keyword evidence="2" id="KW-0732">Signal</keyword>
<evidence type="ECO:0000256" key="2">
    <source>
        <dbReference type="SAM" id="SignalP"/>
    </source>
</evidence>
<feature type="chain" id="PRO_5041224662" evidence="2">
    <location>
        <begin position="24"/>
        <end position="405"/>
    </location>
</feature>
<dbReference type="EMBL" id="CP120682">
    <property type="protein sequence ID" value="WKN38069.1"/>
    <property type="molecule type" value="Genomic_DNA"/>
</dbReference>
<feature type="transmembrane region" description="Helical" evidence="1">
    <location>
        <begin position="289"/>
        <end position="308"/>
    </location>
</feature>
<evidence type="ECO:0000256" key="1">
    <source>
        <dbReference type="SAM" id="Phobius"/>
    </source>
</evidence>
<dbReference type="Pfam" id="PF25221">
    <property type="entry name" value="5TMH_Lnb"/>
    <property type="match status" value="1"/>
</dbReference>
<protein>
    <submittedName>
        <fullName evidence="5">DUF4105 domain-containing protein</fullName>
    </submittedName>
</protein>
<accession>A0AA49GU56</accession>
<keyword evidence="1" id="KW-0472">Membrane</keyword>
<keyword evidence="1" id="KW-1133">Transmembrane helix</keyword>